<name>A0A1G6KAL2_9BACL</name>
<accession>A0A1G6KAL2</accession>
<organism evidence="1 2">
    <name type="scientific">Melghirimyces thermohalophilus</name>
    <dbReference type="NCBI Taxonomy" id="1236220"/>
    <lineage>
        <taxon>Bacteria</taxon>
        <taxon>Bacillati</taxon>
        <taxon>Bacillota</taxon>
        <taxon>Bacilli</taxon>
        <taxon>Bacillales</taxon>
        <taxon>Thermoactinomycetaceae</taxon>
        <taxon>Melghirimyces</taxon>
    </lineage>
</organism>
<proteinExistence type="predicted"/>
<protein>
    <submittedName>
        <fullName evidence="1">Uncharacterized protein</fullName>
    </submittedName>
</protein>
<dbReference type="EMBL" id="FMZA01000005">
    <property type="protein sequence ID" value="SDC28102.1"/>
    <property type="molecule type" value="Genomic_DNA"/>
</dbReference>
<dbReference type="InterPro" id="IPR058676">
    <property type="entry name" value="YuzK"/>
</dbReference>
<evidence type="ECO:0000313" key="1">
    <source>
        <dbReference type="EMBL" id="SDC28102.1"/>
    </source>
</evidence>
<dbReference type="OrthoDB" id="2454002at2"/>
<dbReference type="Pfam" id="PF26149">
    <property type="entry name" value="YuzK"/>
    <property type="match status" value="1"/>
</dbReference>
<dbReference type="AlphaFoldDB" id="A0A1G6KAL2"/>
<sequence>MAPYFEKGEVLILNQKVSASIRKAMFSSHHITYAEYANNLEKRLEVEQKREREYKKAKRLVAETA</sequence>
<keyword evidence="2" id="KW-1185">Reference proteome</keyword>
<evidence type="ECO:0000313" key="2">
    <source>
        <dbReference type="Proteomes" id="UP000199387"/>
    </source>
</evidence>
<dbReference type="STRING" id="1236220.SAMN04488112_105156"/>
<dbReference type="Proteomes" id="UP000199387">
    <property type="component" value="Unassembled WGS sequence"/>
</dbReference>
<dbReference type="RefSeq" id="WP_091567336.1">
    <property type="nucleotide sequence ID" value="NZ_FMZA01000005.1"/>
</dbReference>
<reference evidence="1 2" key="1">
    <citation type="submission" date="2016-10" db="EMBL/GenBank/DDBJ databases">
        <authorList>
            <person name="de Groot N.N."/>
        </authorList>
    </citation>
    <scope>NUCLEOTIDE SEQUENCE [LARGE SCALE GENOMIC DNA]</scope>
    <source>
        <strain evidence="1 2">DSM 45514</strain>
    </source>
</reference>
<gene>
    <name evidence="1" type="ORF">SAMN04488112_105156</name>
</gene>